<evidence type="ECO:0000256" key="8">
    <source>
        <dbReference type="ARBA" id="ARBA00022723"/>
    </source>
</evidence>
<dbReference type="InterPro" id="IPR033905">
    <property type="entry name" value="Secretory_peroxidase"/>
</dbReference>
<dbReference type="EMBL" id="KK198758">
    <property type="protein sequence ID" value="KCW71174.1"/>
    <property type="molecule type" value="Genomic_DNA"/>
</dbReference>
<protein>
    <recommendedName>
        <fullName evidence="4 20">Peroxidase</fullName>
        <ecNumber evidence="4 20">1.11.1.7</ecNumber>
    </recommendedName>
</protein>
<evidence type="ECO:0000256" key="12">
    <source>
        <dbReference type="ARBA" id="ARBA00023004"/>
    </source>
</evidence>
<comment type="subcellular location">
    <subcellularLocation>
        <location evidence="20">Secreted</location>
    </subcellularLocation>
</comment>
<dbReference type="GO" id="GO:0042744">
    <property type="term" value="P:hydrogen peroxide catabolic process"/>
    <property type="evidence" value="ECO:0007669"/>
    <property type="project" value="UniProtKB-KW"/>
</dbReference>
<keyword evidence="11 20" id="KW-0560">Oxidoreductase</keyword>
<feature type="binding site" evidence="17">
    <location>
        <position position="92"/>
    </location>
    <ligand>
        <name>Ca(2+)</name>
        <dbReference type="ChEBI" id="CHEBI:29108"/>
        <label>1</label>
    </ligand>
</feature>
<keyword evidence="14 20" id="KW-0376">Hydrogen peroxide</keyword>
<keyword evidence="13 19" id="KW-1015">Disulfide bond</keyword>
<dbReference type="AlphaFoldDB" id="A0A059BYW3"/>
<dbReference type="PRINTS" id="PR00458">
    <property type="entry name" value="PEROXIDASE"/>
</dbReference>
<evidence type="ECO:0000256" key="18">
    <source>
        <dbReference type="PIRSR" id="PIRSR600823-4"/>
    </source>
</evidence>
<name>A0A059BYW3_EUCGR</name>
<evidence type="ECO:0000256" key="15">
    <source>
        <dbReference type="PIRSR" id="PIRSR600823-1"/>
    </source>
</evidence>
<evidence type="ECO:0000256" key="20">
    <source>
        <dbReference type="RuleBase" id="RU362060"/>
    </source>
</evidence>
<evidence type="ECO:0000256" key="1">
    <source>
        <dbReference type="ARBA" id="ARBA00000189"/>
    </source>
</evidence>
<dbReference type="PANTHER" id="PTHR31235">
    <property type="entry name" value="PEROXIDASE 25-RELATED"/>
    <property type="match status" value="1"/>
</dbReference>
<dbReference type="FunFam" id="1.10.520.10:FF:000008">
    <property type="entry name" value="Peroxidase"/>
    <property type="match status" value="1"/>
</dbReference>
<evidence type="ECO:0000256" key="6">
    <source>
        <dbReference type="ARBA" id="ARBA00022559"/>
    </source>
</evidence>
<feature type="binding site" evidence="17">
    <location>
        <position position="94"/>
    </location>
    <ligand>
        <name>Ca(2+)</name>
        <dbReference type="ChEBI" id="CHEBI:29108"/>
        <label>1</label>
    </ligand>
</feature>
<dbReference type="InterPro" id="IPR010255">
    <property type="entry name" value="Haem_peroxidase_sf"/>
</dbReference>
<evidence type="ECO:0000256" key="19">
    <source>
        <dbReference type="PIRSR" id="PIRSR600823-5"/>
    </source>
</evidence>
<evidence type="ECO:0000259" key="21">
    <source>
        <dbReference type="PROSITE" id="PS50873"/>
    </source>
</evidence>
<feature type="domain" description="Plant heme peroxidase family profile" evidence="21">
    <location>
        <begin position="45"/>
        <end position="349"/>
    </location>
</feature>
<feature type="binding site" evidence="17">
    <location>
        <position position="90"/>
    </location>
    <ligand>
        <name>Ca(2+)</name>
        <dbReference type="ChEBI" id="CHEBI:29108"/>
        <label>1</label>
    </ligand>
</feature>
<dbReference type="PROSITE" id="PS00435">
    <property type="entry name" value="PEROXIDASE_1"/>
    <property type="match status" value="1"/>
</dbReference>
<accession>A0A059BYW3</accession>
<dbReference type="Gene3D" id="1.10.420.10">
    <property type="entry name" value="Peroxidase, domain 2"/>
    <property type="match status" value="1"/>
</dbReference>
<feature type="binding site" evidence="17">
    <location>
        <position position="210"/>
    </location>
    <ligand>
        <name>Ca(2+)</name>
        <dbReference type="ChEBI" id="CHEBI:29108"/>
        <label>2</label>
    </ligand>
</feature>
<dbReference type="InterPro" id="IPR019793">
    <property type="entry name" value="Peroxidases_heam-ligand_BS"/>
</dbReference>
<dbReference type="GO" id="GO:0020037">
    <property type="term" value="F:heme binding"/>
    <property type="evidence" value="ECO:0007669"/>
    <property type="project" value="UniProtKB-UniRule"/>
</dbReference>
<dbReference type="CDD" id="cd00693">
    <property type="entry name" value="secretory_peroxidase"/>
    <property type="match status" value="1"/>
</dbReference>
<evidence type="ECO:0000256" key="16">
    <source>
        <dbReference type="PIRSR" id="PIRSR600823-2"/>
    </source>
</evidence>
<feature type="binding site" evidence="17">
    <location>
        <position position="106"/>
    </location>
    <ligand>
        <name>Ca(2+)</name>
        <dbReference type="ChEBI" id="CHEBI:29108"/>
        <label>1</label>
    </ligand>
</feature>
<feature type="binding site" evidence="17">
    <location>
        <position position="87"/>
    </location>
    <ligand>
        <name>Ca(2+)</name>
        <dbReference type="ChEBI" id="CHEBI:29108"/>
        <label>1</label>
    </ligand>
</feature>
<comment type="similarity">
    <text evidence="3">Belongs to the peroxidase family. Ascorbate peroxidase subfamily.</text>
</comment>
<feature type="disulfide bond" evidence="19">
    <location>
        <begin position="216"/>
        <end position="248"/>
    </location>
</feature>
<dbReference type="PRINTS" id="PR00461">
    <property type="entry name" value="PLPEROXIDASE"/>
</dbReference>
<comment type="cofactor">
    <cofactor evidence="17 20">
        <name>heme b</name>
        <dbReference type="ChEBI" id="CHEBI:60344"/>
    </cofactor>
    <text evidence="17 20">Binds 1 heme b (iron(II)-protoporphyrin IX) group per subunit.</text>
</comment>
<evidence type="ECO:0000256" key="13">
    <source>
        <dbReference type="ARBA" id="ARBA00023157"/>
    </source>
</evidence>
<feature type="disulfide bond" evidence="19">
    <location>
        <begin position="55"/>
        <end position="132"/>
    </location>
</feature>
<comment type="similarity">
    <text evidence="20">Belongs to the peroxidase family. Classical plant (class III) peroxidase subfamily.</text>
</comment>
<comment type="catalytic activity">
    <reaction evidence="1 20">
        <text>2 a phenolic donor + H2O2 = 2 a phenolic radical donor + 2 H2O</text>
        <dbReference type="Rhea" id="RHEA:56136"/>
        <dbReference type="ChEBI" id="CHEBI:15377"/>
        <dbReference type="ChEBI" id="CHEBI:16240"/>
        <dbReference type="ChEBI" id="CHEBI:139520"/>
        <dbReference type="ChEBI" id="CHEBI:139521"/>
        <dbReference type="EC" id="1.11.1.7"/>
    </reaction>
</comment>
<evidence type="ECO:0000256" key="5">
    <source>
        <dbReference type="ARBA" id="ARBA00022525"/>
    </source>
</evidence>
<feature type="binding site" evidence="17">
    <location>
        <position position="264"/>
    </location>
    <ligand>
        <name>Ca(2+)</name>
        <dbReference type="ChEBI" id="CHEBI:29108"/>
        <label>2</label>
    </ligand>
</feature>
<comment type="cofactor">
    <cofactor evidence="17 20">
        <name>Ca(2+)</name>
        <dbReference type="ChEBI" id="CHEBI:29108"/>
    </cofactor>
    <text evidence="17 20">Binds 2 calcium ions per subunit.</text>
</comment>
<feature type="binding site" description="axial binding residue" evidence="17">
    <location>
        <position position="209"/>
    </location>
    <ligand>
        <name>heme b</name>
        <dbReference type="ChEBI" id="CHEBI:60344"/>
    </ligand>
    <ligandPart>
        <name>Fe</name>
        <dbReference type="ChEBI" id="CHEBI:18248"/>
    </ligandPart>
</feature>
<dbReference type="GO" id="GO:0006950">
    <property type="term" value="P:response to stress"/>
    <property type="evidence" value="ECO:0000318"/>
    <property type="project" value="GO_Central"/>
</dbReference>
<evidence type="ECO:0000256" key="14">
    <source>
        <dbReference type="ARBA" id="ARBA00023324"/>
    </source>
</evidence>
<feature type="disulfide bond" evidence="19">
    <location>
        <begin position="88"/>
        <end position="93"/>
    </location>
</feature>
<dbReference type="InterPro" id="IPR000823">
    <property type="entry name" value="Peroxidase_pln"/>
</dbReference>
<keyword evidence="9" id="KW-0732">Signal</keyword>
<reference evidence="22" key="1">
    <citation type="submission" date="2013-07" db="EMBL/GenBank/DDBJ databases">
        <title>The genome of Eucalyptus grandis.</title>
        <authorList>
            <person name="Schmutz J."/>
            <person name="Hayes R."/>
            <person name="Myburg A."/>
            <person name="Tuskan G."/>
            <person name="Grattapaglia D."/>
            <person name="Rokhsar D.S."/>
        </authorList>
    </citation>
    <scope>NUCLEOTIDE SEQUENCE</scope>
    <source>
        <tissue evidence="22">Leaf extractions</tissue>
    </source>
</reference>
<dbReference type="SUPFAM" id="SSF48113">
    <property type="entry name" value="Heme-dependent peroxidases"/>
    <property type="match status" value="1"/>
</dbReference>
<evidence type="ECO:0000313" key="22">
    <source>
        <dbReference type="EMBL" id="KCW71174.1"/>
    </source>
</evidence>
<keyword evidence="7 20" id="KW-0349">Heme</keyword>
<dbReference type="Pfam" id="PF00141">
    <property type="entry name" value="peroxidase"/>
    <property type="match status" value="1"/>
</dbReference>
<keyword evidence="10 17" id="KW-0106">Calcium</keyword>
<keyword evidence="6 20" id="KW-0575">Peroxidase</keyword>
<evidence type="ECO:0000256" key="3">
    <source>
        <dbReference type="ARBA" id="ARBA00006873"/>
    </source>
</evidence>
<feature type="binding site" evidence="17">
    <location>
        <position position="269"/>
    </location>
    <ligand>
        <name>Ca(2+)</name>
        <dbReference type="ChEBI" id="CHEBI:29108"/>
        <label>2</label>
    </ligand>
</feature>
<dbReference type="GO" id="GO:0005576">
    <property type="term" value="C:extracellular region"/>
    <property type="evidence" value="ECO:0007669"/>
    <property type="project" value="UniProtKB-SubCell"/>
</dbReference>
<dbReference type="KEGG" id="egr:104450881"/>
<organism evidence="22">
    <name type="scientific">Eucalyptus grandis</name>
    <name type="common">Flooded gum</name>
    <dbReference type="NCBI Taxonomy" id="71139"/>
    <lineage>
        <taxon>Eukaryota</taxon>
        <taxon>Viridiplantae</taxon>
        <taxon>Streptophyta</taxon>
        <taxon>Embryophyta</taxon>
        <taxon>Tracheophyta</taxon>
        <taxon>Spermatophyta</taxon>
        <taxon>Magnoliopsida</taxon>
        <taxon>eudicotyledons</taxon>
        <taxon>Gunneridae</taxon>
        <taxon>Pentapetalae</taxon>
        <taxon>rosids</taxon>
        <taxon>malvids</taxon>
        <taxon>Myrtales</taxon>
        <taxon>Myrtaceae</taxon>
        <taxon>Myrtoideae</taxon>
        <taxon>Eucalypteae</taxon>
        <taxon>Eucalyptus</taxon>
    </lineage>
</organism>
<dbReference type="GO" id="GO:0009505">
    <property type="term" value="C:plant-type cell wall"/>
    <property type="evidence" value="ECO:0000318"/>
    <property type="project" value="GO_Central"/>
</dbReference>
<dbReference type="STRING" id="71139.A0A059BYW3"/>
<feature type="binding site" evidence="16">
    <location>
        <position position="179"/>
    </location>
    <ligand>
        <name>substrate</name>
    </ligand>
</feature>
<evidence type="ECO:0000256" key="17">
    <source>
        <dbReference type="PIRSR" id="PIRSR600823-3"/>
    </source>
</evidence>
<dbReference type="GO" id="GO:0004601">
    <property type="term" value="F:peroxidase activity"/>
    <property type="evidence" value="ECO:0000318"/>
    <property type="project" value="GO_Central"/>
</dbReference>
<sequence>MLIMLRTKRRSSSSNVVATAIIAVLVLLVMHVMGSSESEGQEQQQLRVGFYSKSCPPAESIVHAVVKEAVLSVPRNAAVLLRIHFHDCFVEGCDGSILIDNGDISERHAGAHAGVGGFEIIEAAKARLESTCPGVVSCSDIVAMAARDAVFLSNGLFYEVQTGRRDGRVSNWTLAADMPDVNDSIHMLKAKFRQKGLKDKDLVLLSAAHTIGTTACFFMGTRLYQFNSTGGSDPAINPRFLPVLKSICPPGGDVNVRLALDAATEFVFDDLILHNIKNGFAVISSDARLYDSRHTRRIVDLYTQNGTSYKHEKPPSFKVDFAASMVKMGRIGVKTGSQGEIRRVCSSFN</sequence>
<feature type="disulfide bond" evidence="19">
    <location>
        <begin position="138"/>
        <end position="345"/>
    </location>
</feature>
<keyword evidence="8 17" id="KW-0479">Metal-binding</keyword>
<evidence type="ECO:0000256" key="7">
    <source>
        <dbReference type="ARBA" id="ARBA00022617"/>
    </source>
</evidence>
<dbReference type="Gene3D" id="1.10.520.10">
    <property type="match status" value="1"/>
</dbReference>
<feature type="binding site" evidence="17">
    <location>
        <position position="261"/>
    </location>
    <ligand>
        <name>Ca(2+)</name>
        <dbReference type="ChEBI" id="CHEBI:29108"/>
        <label>2</label>
    </ligand>
</feature>
<dbReference type="GO" id="GO:0140825">
    <property type="term" value="F:lactoperoxidase activity"/>
    <property type="evidence" value="ECO:0007669"/>
    <property type="project" value="UniProtKB-EC"/>
</dbReference>
<dbReference type="OrthoDB" id="2113341at2759"/>
<dbReference type="Gramene" id="KCW71174">
    <property type="protein sequence ID" value="KCW71174"/>
    <property type="gene ID" value="EUGRSUZ_F04267"/>
</dbReference>
<dbReference type="EC" id="1.11.1.7" evidence="4 20"/>
<dbReference type="GO" id="GO:0046872">
    <property type="term" value="F:metal ion binding"/>
    <property type="evidence" value="ECO:0007669"/>
    <property type="project" value="UniProtKB-UniRule"/>
</dbReference>
<evidence type="ECO:0000256" key="11">
    <source>
        <dbReference type="ARBA" id="ARBA00023002"/>
    </source>
</evidence>
<dbReference type="InterPro" id="IPR019794">
    <property type="entry name" value="Peroxidases_AS"/>
</dbReference>
<proteinExistence type="inferred from homology"/>
<feature type="active site" description="Proton acceptor" evidence="15">
    <location>
        <position position="86"/>
    </location>
</feature>
<dbReference type="InParanoid" id="A0A059BYW3"/>
<dbReference type="PROSITE" id="PS00436">
    <property type="entry name" value="PEROXIDASE_2"/>
    <property type="match status" value="1"/>
</dbReference>
<dbReference type="PROSITE" id="PS50873">
    <property type="entry name" value="PEROXIDASE_4"/>
    <property type="match status" value="1"/>
</dbReference>
<feature type="site" description="Transition state stabilizer" evidence="18">
    <location>
        <position position="82"/>
    </location>
</feature>
<keyword evidence="12 17" id="KW-0408">Iron</keyword>
<dbReference type="FunFam" id="1.10.420.10:FF:000010">
    <property type="entry name" value="Peroxidase"/>
    <property type="match status" value="1"/>
</dbReference>
<evidence type="ECO:0000256" key="10">
    <source>
        <dbReference type="ARBA" id="ARBA00022837"/>
    </source>
</evidence>
<dbReference type="InterPro" id="IPR002016">
    <property type="entry name" value="Haem_peroxidase"/>
</dbReference>
<comment type="function">
    <text evidence="2">Removal of H(2)O(2), oxidation of toxic reductants, biosynthesis and degradation of lignin, suberization, auxin catabolism, response to environmental stresses such as wounding, pathogen attack and oxidative stress. These functions might be dependent on each isozyme/isoform in each plant tissue.</text>
</comment>
<keyword evidence="5 20" id="KW-0964">Secreted</keyword>
<dbReference type="OMA" id="QIMHNIK"/>
<dbReference type="GO" id="GO:0006979">
    <property type="term" value="P:response to oxidative stress"/>
    <property type="evidence" value="ECO:0007669"/>
    <property type="project" value="UniProtKB-UniRule"/>
</dbReference>
<evidence type="ECO:0000256" key="4">
    <source>
        <dbReference type="ARBA" id="ARBA00012313"/>
    </source>
</evidence>
<feature type="binding site" evidence="17">
    <location>
        <position position="96"/>
    </location>
    <ligand>
        <name>Ca(2+)</name>
        <dbReference type="ChEBI" id="CHEBI:29108"/>
        <label>1</label>
    </ligand>
</feature>
<dbReference type="eggNOG" id="ENOG502QQ2G">
    <property type="taxonomic scope" value="Eukaryota"/>
</dbReference>
<gene>
    <name evidence="22" type="ORF">EUGRSUZ_F04267</name>
</gene>
<evidence type="ECO:0000256" key="2">
    <source>
        <dbReference type="ARBA" id="ARBA00002322"/>
    </source>
</evidence>
<evidence type="ECO:0000256" key="9">
    <source>
        <dbReference type="ARBA" id="ARBA00022729"/>
    </source>
</evidence>